<reference evidence="1" key="1">
    <citation type="submission" date="2018-05" db="EMBL/GenBank/DDBJ databases">
        <authorList>
            <person name="Lanie J.A."/>
            <person name="Ng W.-L."/>
            <person name="Kazmierczak K.M."/>
            <person name="Andrzejewski T.M."/>
            <person name="Davidsen T.M."/>
            <person name="Wayne K.J."/>
            <person name="Tettelin H."/>
            <person name="Glass J.I."/>
            <person name="Rusch D."/>
            <person name="Podicherti R."/>
            <person name="Tsui H.-C.T."/>
            <person name="Winkler M.E."/>
        </authorList>
    </citation>
    <scope>NUCLEOTIDE SEQUENCE</scope>
</reference>
<organism evidence="1">
    <name type="scientific">marine metagenome</name>
    <dbReference type="NCBI Taxonomy" id="408172"/>
    <lineage>
        <taxon>unclassified sequences</taxon>
        <taxon>metagenomes</taxon>
        <taxon>ecological metagenomes</taxon>
    </lineage>
</organism>
<dbReference type="AlphaFoldDB" id="A0A383ALZ4"/>
<gene>
    <name evidence="1" type="ORF">METZ01_LOCUS461435</name>
</gene>
<dbReference type="EMBL" id="UINC01193128">
    <property type="protein sequence ID" value="SVE08581.1"/>
    <property type="molecule type" value="Genomic_DNA"/>
</dbReference>
<name>A0A383ALZ4_9ZZZZ</name>
<proteinExistence type="predicted"/>
<accession>A0A383ALZ4</accession>
<sequence length="43" mass="4757">MSAANILLEVRRSDTAVERCIGGSRLKRLDKVMLIAVAPSRMQ</sequence>
<evidence type="ECO:0000313" key="1">
    <source>
        <dbReference type="EMBL" id="SVE08581.1"/>
    </source>
</evidence>
<protein>
    <submittedName>
        <fullName evidence="1">Uncharacterized protein</fullName>
    </submittedName>
</protein>